<reference evidence="10 12" key="2">
    <citation type="submission" date="2017-02" db="EMBL/GenBank/DDBJ databases">
        <authorList>
            <consortium name="Pathogen Informatics"/>
        </authorList>
    </citation>
    <scope>NUCLEOTIDE SEQUENCE [LARGE SCALE GENOMIC DNA]</scope>
    <source>
        <strain evidence="11">Clo34</strain>
        <strain evidence="13">clo34</strain>
        <strain evidence="10 12">VRECD0157</strain>
    </source>
</reference>
<dbReference type="Gene3D" id="1.10.260.40">
    <property type="entry name" value="lambda repressor-like DNA-binding domains"/>
    <property type="match status" value="1"/>
</dbReference>
<dbReference type="GO" id="GO:0003677">
    <property type="term" value="F:DNA binding"/>
    <property type="evidence" value="ECO:0007669"/>
    <property type="project" value="UniProtKB-KW"/>
</dbReference>
<evidence type="ECO:0000313" key="12">
    <source>
        <dbReference type="Proteomes" id="UP000189137"/>
    </source>
</evidence>
<dbReference type="PROSITE" id="PS50943">
    <property type="entry name" value="HTH_CROC1"/>
    <property type="match status" value="1"/>
</dbReference>
<dbReference type="SMART" id="SM00530">
    <property type="entry name" value="HTH_XRE"/>
    <property type="match status" value="1"/>
</dbReference>
<accession>A0A031WGF1</accession>
<evidence type="ECO:0000313" key="10">
    <source>
        <dbReference type="EMBL" id="SJR78648.1"/>
    </source>
</evidence>
<dbReference type="InterPro" id="IPR011051">
    <property type="entry name" value="RmlC_Cupin_sf"/>
</dbReference>
<sequence>MDNKFPNVGENLRLLRQEMGISLDKASKMTGVSKAMLGQIERGESSPTVSTLWKISSGFKINFTTLLNENTNTYEVIKKEEVEPIVEQKGNMKLYPIYPFSPQRRFELFIIELEENCTHVSSTHSHVLEEYVLVIEGKLDLNVDGKTYILESGHSIRFDGTLEHIYKNLNKGKTIFHNIEVYR</sequence>
<evidence type="ECO:0000313" key="9">
    <source>
        <dbReference type="EMBL" id="HBH2619000.1"/>
    </source>
</evidence>
<evidence type="ECO:0000256" key="3">
    <source>
        <dbReference type="ARBA" id="ARBA00023163"/>
    </source>
</evidence>
<dbReference type="EMBL" id="LK933127">
    <property type="protein sequence ID" value="CDT36684.1"/>
    <property type="molecule type" value="Genomic_DNA"/>
</dbReference>
<gene>
    <name evidence="10" type="primary">puuR_1</name>
    <name evidence="11" type="synonym">puuR_2</name>
    <name evidence="7" type="ORF">BN1095_450024</name>
    <name evidence="6" type="ORF">BN1096_560024</name>
    <name evidence="5" type="ORF">BN1097_540024</name>
    <name evidence="8" type="ORF">KRM00_000921</name>
    <name evidence="9" type="ORF">KRQ00_000729</name>
    <name evidence="11" type="ORF">SAMEA1402399_01635</name>
    <name evidence="10" type="ORF">SAMEA3375112_00024</name>
</gene>
<dbReference type="CDD" id="cd02209">
    <property type="entry name" value="cupin_XRE_C"/>
    <property type="match status" value="1"/>
</dbReference>
<dbReference type="EMBL" id="FUPS01000001">
    <property type="protein sequence ID" value="SJR78648.1"/>
    <property type="molecule type" value="Genomic_DNA"/>
</dbReference>
<dbReference type="InterPro" id="IPR001387">
    <property type="entry name" value="Cro/C1-type_HTH"/>
</dbReference>
<reference evidence="8" key="3">
    <citation type="journal article" date="2018" name="Genome Biol.">
        <title>SKESA: strategic k-mer extension for scrupulous assemblies.</title>
        <authorList>
            <person name="Souvorov A."/>
            <person name="Agarwala R."/>
            <person name="Lipman D.J."/>
        </authorList>
    </citation>
    <scope>NUCLEOTIDE SEQUENCE</scope>
    <source>
        <strain evidence="9">Clostridioides</strain>
        <strain evidence="8">HN1000</strain>
    </source>
</reference>
<dbReference type="EMBL" id="LK932392">
    <property type="protein sequence ID" value="CDS85748.1"/>
    <property type="molecule type" value="Genomic_DNA"/>
</dbReference>
<dbReference type="Proteomes" id="UP000411588">
    <property type="component" value="Unassembled WGS sequence"/>
</dbReference>
<dbReference type="GeneID" id="66353529"/>
<reference evidence="5" key="1">
    <citation type="submission" date="2014-07" db="EMBL/GenBank/DDBJ databases">
        <authorList>
            <person name="Monot Marc"/>
        </authorList>
    </citation>
    <scope>NUCLEOTIDE SEQUENCE</scope>
    <source>
        <strain evidence="7">7032989</strain>
        <strain evidence="5">7032994</strain>
    </source>
</reference>
<evidence type="ECO:0000313" key="5">
    <source>
        <dbReference type="EMBL" id="CDS85748.1"/>
    </source>
</evidence>
<dbReference type="Gene3D" id="2.60.120.10">
    <property type="entry name" value="Jelly Rolls"/>
    <property type="match status" value="1"/>
</dbReference>
<evidence type="ECO:0000313" key="11">
    <source>
        <dbReference type="EMBL" id="VFD31390.1"/>
    </source>
</evidence>
<dbReference type="PANTHER" id="PTHR46797:SF23">
    <property type="entry name" value="HTH-TYPE TRANSCRIPTIONAL REGULATOR SUTR"/>
    <property type="match status" value="1"/>
</dbReference>
<keyword evidence="3" id="KW-0804">Transcription</keyword>
<dbReference type="SUPFAM" id="SSF51182">
    <property type="entry name" value="RmlC-like cupins"/>
    <property type="match status" value="1"/>
</dbReference>
<dbReference type="InterPro" id="IPR013096">
    <property type="entry name" value="Cupin_2"/>
</dbReference>
<dbReference type="Pfam" id="PF07883">
    <property type="entry name" value="Cupin_2"/>
    <property type="match status" value="1"/>
</dbReference>
<dbReference type="RefSeq" id="WP_003438024.1">
    <property type="nucleotide sequence ID" value="NZ_AP025558.1"/>
</dbReference>
<protein>
    <submittedName>
        <fullName evidence="10 11">Transcriptional regulator</fullName>
    </submittedName>
    <submittedName>
        <fullName evidence="8">Helix-turn-helix domain-containing protein</fullName>
    </submittedName>
    <submittedName>
        <fullName evidence="5">Transcriptional regulator, RmlC-type</fullName>
    </submittedName>
</protein>
<feature type="domain" description="HTH cro/C1-type" evidence="4">
    <location>
        <begin position="12"/>
        <end position="66"/>
    </location>
</feature>
<dbReference type="GO" id="GO:0005829">
    <property type="term" value="C:cytosol"/>
    <property type="evidence" value="ECO:0007669"/>
    <property type="project" value="TreeGrafter"/>
</dbReference>
<proteinExistence type="predicted"/>
<dbReference type="Pfam" id="PF01381">
    <property type="entry name" value="HTH_3"/>
    <property type="match status" value="1"/>
</dbReference>
<keyword evidence="1" id="KW-0805">Transcription regulation</keyword>
<reference evidence="8" key="4">
    <citation type="submission" date="2021-06" db="EMBL/GenBank/DDBJ databases">
        <authorList>
            <consortium name="NCBI Pathogen Detection Project"/>
        </authorList>
    </citation>
    <scope>NUCLEOTIDE SEQUENCE</scope>
    <source>
        <strain evidence="9">Clostridioides</strain>
        <strain evidence="8">HN1000</strain>
    </source>
</reference>
<evidence type="ECO:0000259" key="4">
    <source>
        <dbReference type="PROSITE" id="PS50943"/>
    </source>
</evidence>
<dbReference type="SUPFAM" id="SSF47413">
    <property type="entry name" value="lambda repressor-like DNA-binding domains"/>
    <property type="match status" value="1"/>
</dbReference>
<dbReference type="GO" id="GO:0003700">
    <property type="term" value="F:DNA-binding transcription factor activity"/>
    <property type="evidence" value="ECO:0007669"/>
    <property type="project" value="TreeGrafter"/>
</dbReference>
<dbReference type="Proteomes" id="UP000189137">
    <property type="component" value="Unassembled WGS sequence"/>
</dbReference>
<dbReference type="InterPro" id="IPR010982">
    <property type="entry name" value="Lambda_DNA-bd_dom_sf"/>
</dbReference>
<dbReference type="InterPro" id="IPR014710">
    <property type="entry name" value="RmlC-like_jellyroll"/>
</dbReference>
<dbReference type="PANTHER" id="PTHR46797">
    <property type="entry name" value="HTH-TYPE TRANSCRIPTIONAL REGULATOR"/>
    <property type="match status" value="1"/>
</dbReference>
<evidence type="ECO:0000313" key="13">
    <source>
        <dbReference type="Proteomes" id="UP000411588"/>
    </source>
</evidence>
<dbReference type="CDD" id="cd00093">
    <property type="entry name" value="HTH_XRE"/>
    <property type="match status" value="1"/>
</dbReference>
<dbReference type="EMBL" id="CAADAN010000004">
    <property type="protein sequence ID" value="VFD31390.1"/>
    <property type="molecule type" value="Genomic_DNA"/>
</dbReference>
<name>A0A031WGF1_CLODI</name>
<dbReference type="Proteomes" id="UP000879542">
    <property type="component" value="Unassembled WGS sequence"/>
</dbReference>
<keyword evidence="2" id="KW-0238">DNA-binding</keyword>
<dbReference type="EMBL" id="DAEQIJ010000002">
    <property type="protein sequence ID" value="HBH2619000.1"/>
    <property type="molecule type" value="Genomic_DNA"/>
</dbReference>
<evidence type="ECO:0000313" key="8">
    <source>
        <dbReference type="EMBL" id="HBH1541461.1"/>
    </source>
</evidence>
<dbReference type="EMBL" id="LK932509">
    <property type="protein sequence ID" value="CDS86254.1"/>
    <property type="molecule type" value="Genomic_DNA"/>
</dbReference>
<dbReference type="KEGG" id="pdf:CD630DERM_11220"/>
<evidence type="ECO:0000313" key="7">
    <source>
        <dbReference type="EMBL" id="CDT36684.1"/>
    </source>
</evidence>
<evidence type="ECO:0000256" key="2">
    <source>
        <dbReference type="ARBA" id="ARBA00023125"/>
    </source>
</evidence>
<evidence type="ECO:0000256" key="1">
    <source>
        <dbReference type="ARBA" id="ARBA00023015"/>
    </source>
</evidence>
<dbReference type="AlphaFoldDB" id="A0A031WGF1"/>
<dbReference type="InterPro" id="IPR050807">
    <property type="entry name" value="TransReg_Diox_bact_type"/>
</dbReference>
<dbReference type="PATRIC" id="fig|1496.1373.peg.952"/>
<dbReference type="EMBL" id="DAEPXK010000007">
    <property type="protein sequence ID" value="HBH1541461.1"/>
    <property type="molecule type" value="Genomic_DNA"/>
</dbReference>
<organism evidence="5">
    <name type="scientific">Clostridioides difficile</name>
    <name type="common">Peptoclostridium difficile</name>
    <dbReference type="NCBI Taxonomy" id="1496"/>
    <lineage>
        <taxon>Bacteria</taxon>
        <taxon>Bacillati</taxon>
        <taxon>Bacillota</taxon>
        <taxon>Clostridia</taxon>
        <taxon>Peptostreptococcales</taxon>
        <taxon>Peptostreptococcaceae</taxon>
        <taxon>Clostridioides</taxon>
    </lineage>
</organism>
<dbReference type="Proteomes" id="UP000878956">
    <property type="component" value="Unassembled WGS sequence"/>
</dbReference>
<evidence type="ECO:0000313" key="6">
    <source>
        <dbReference type="EMBL" id="CDS86254.1"/>
    </source>
</evidence>